<dbReference type="Pfam" id="PF18962">
    <property type="entry name" value="Por_Secre_tail"/>
    <property type="match status" value="1"/>
</dbReference>
<name>A0A512B2V8_9BACT</name>
<evidence type="ECO:0000256" key="1">
    <source>
        <dbReference type="SAM" id="Coils"/>
    </source>
</evidence>
<keyword evidence="1" id="KW-0175">Coiled coil</keyword>
<organism evidence="3 4">
    <name type="scientific">Adhaeribacter aerolatus</name>
    <dbReference type="NCBI Taxonomy" id="670289"/>
    <lineage>
        <taxon>Bacteria</taxon>
        <taxon>Pseudomonadati</taxon>
        <taxon>Bacteroidota</taxon>
        <taxon>Cytophagia</taxon>
        <taxon>Cytophagales</taxon>
        <taxon>Hymenobacteraceae</taxon>
        <taxon>Adhaeribacter</taxon>
    </lineage>
</organism>
<evidence type="ECO:0000259" key="2">
    <source>
        <dbReference type="Pfam" id="PF18962"/>
    </source>
</evidence>
<dbReference type="EMBL" id="BJYS01000033">
    <property type="protein sequence ID" value="GEO06274.1"/>
    <property type="molecule type" value="Genomic_DNA"/>
</dbReference>
<dbReference type="AlphaFoldDB" id="A0A512B2V8"/>
<feature type="domain" description="Secretion system C-terminal sorting" evidence="2">
    <location>
        <begin position="183"/>
        <end position="258"/>
    </location>
</feature>
<dbReference type="InterPro" id="IPR026444">
    <property type="entry name" value="Secre_tail"/>
</dbReference>
<comment type="caution">
    <text evidence="3">The sequence shown here is derived from an EMBL/GenBank/DDBJ whole genome shotgun (WGS) entry which is preliminary data.</text>
</comment>
<feature type="coiled-coil region" evidence="1">
    <location>
        <begin position="36"/>
        <end position="107"/>
    </location>
</feature>
<gene>
    <name evidence="3" type="ORF">AAE02nite_39380</name>
</gene>
<proteinExistence type="predicted"/>
<dbReference type="Proteomes" id="UP000321532">
    <property type="component" value="Unassembled WGS sequence"/>
</dbReference>
<evidence type="ECO:0000313" key="3">
    <source>
        <dbReference type="EMBL" id="GEO06274.1"/>
    </source>
</evidence>
<accession>A0A512B2V8</accession>
<reference evidence="3 4" key="1">
    <citation type="submission" date="2019-07" db="EMBL/GenBank/DDBJ databases">
        <title>Whole genome shotgun sequence of Adhaeribacter aerolatus NBRC 106133.</title>
        <authorList>
            <person name="Hosoyama A."/>
            <person name="Uohara A."/>
            <person name="Ohji S."/>
            <person name="Ichikawa N."/>
        </authorList>
    </citation>
    <scope>NUCLEOTIDE SEQUENCE [LARGE SCALE GENOMIC DNA]</scope>
    <source>
        <strain evidence="3 4">NBRC 106133</strain>
    </source>
</reference>
<dbReference type="NCBIfam" id="TIGR04183">
    <property type="entry name" value="Por_Secre_tail"/>
    <property type="match status" value="1"/>
</dbReference>
<evidence type="ECO:0000313" key="4">
    <source>
        <dbReference type="Proteomes" id="UP000321532"/>
    </source>
</evidence>
<sequence>MHAELKAYVQKNITPVMQQQRQKLEQQLSSGDKKQIRELRTQAAAARKQAALYRDNFRAQRPPGNRSLTEEQKTQLQNLRAESQRIRTEARALAQKYNTQIQALYKEVAAPAEAWRKELAAITRKYHENNPSKPNSNRLHKDVPHPYHNRFLEGYFRPVTFLLWEVNQPITDNFNAATSENRLYPNPVTAKATLEYVVKVKGKVTIDLLDEQGRTIRNLLNLNREPGRYFLELNLSELKSGLYFYKITSGSGSATERFLKK</sequence>
<protein>
    <recommendedName>
        <fullName evidence="2">Secretion system C-terminal sorting domain-containing protein</fullName>
    </recommendedName>
</protein>
<keyword evidence="4" id="KW-1185">Reference proteome</keyword>